<proteinExistence type="predicted"/>
<gene>
    <name evidence="2" type="ORF">bsdE14_17370</name>
</gene>
<keyword evidence="3" id="KW-1185">Reference proteome</keyword>
<dbReference type="RefSeq" id="WP_264849589.1">
    <property type="nucleotide sequence ID" value="NZ_BRXR01000001.1"/>
</dbReference>
<evidence type="ECO:0008006" key="4">
    <source>
        <dbReference type="Google" id="ProtNLM"/>
    </source>
</evidence>
<reference evidence="2 3" key="1">
    <citation type="journal article" date="2024" name="Int. J. Syst. Evol. Microbiol.">
        <title>Clostridium omnivorum sp. nov., isolated from anoxic soil under the treatment of reductive soil disinfestation.</title>
        <authorList>
            <person name="Ueki A."/>
            <person name="Tonouchi A."/>
            <person name="Kaku N."/>
            <person name="Honma S."/>
            <person name="Ueki K."/>
        </authorList>
    </citation>
    <scope>NUCLEOTIDE SEQUENCE [LARGE SCALE GENOMIC DNA]</scope>
    <source>
        <strain evidence="2 3">E14</strain>
    </source>
</reference>
<accession>A0ABQ5N514</accession>
<feature type="coiled-coil region" evidence="1">
    <location>
        <begin position="70"/>
        <end position="97"/>
    </location>
</feature>
<protein>
    <recommendedName>
        <fullName evidence="4">Zinc ribbon domain-containing protein</fullName>
    </recommendedName>
</protein>
<dbReference type="EMBL" id="BRXR01000001">
    <property type="protein sequence ID" value="GLC30327.1"/>
    <property type="molecule type" value="Genomic_DNA"/>
</dbReference>
<sequence>MPFKDSLSKLSEYLEVGAENVAKKSGELIEVSKINMEISSEEKKAYELYAKIGKKIYKRYIEGMEVDKDFISKCKEIEDIEKDIKELKERKLRAKEMKNCRHCYCEMKAEDNYCPRCGKKQ</sequence>
<comment type="caution">
    <text evidence="2">The sequence shown here is derived from an EMBL/GenBank/DDBJ whole genome shotgun (WGS) entry which is preliminary data.</text>
</comment>
<keyword evidence="1" id="KW-0175">Coiled coil</keyword>
<evidence type="ECO:0000313" key="2">
    <source>
        <dbReference type="EMBL" id="GLC30327.1"/>
    </source>
</evidence>
<evidence type="ECO:0000313" key="3">
    <source>
        <dbReference type="Proteomes" id="UP001208567"/>
    </source>
</evidence>
<evidence type="ECO:0000256" key="1">
    <source>
        <dbReference type="SAM" id="Coils"/>
    </source>
</evidence>
<name>A0ABQ5N514_9CLOT</name>
<organism evidence="2 3">
    <name type="scientific">Clostridium omnivorum</name>
    <dbReference type="NCBI Taxonomy" id="1604902"/>
    <lineage>
        <taxon>Bacteria</taxon>
        <taxon>Bacillati</taxon>
        <taxon>Bacillota</taxon>
        <taxon>Clostridia</taxon>
        <taxon>Eubacteriales</taxon>
        <taxon>Clostridiaceae</taxon>
        <taxon>Clostridium</taxon>
    </lineage>
</organism>
<dbReference type="Proteomes" id="UP001208567">
    <property type="component" value="Unassembled WGS sequence"/>
</dbReference>